<reference evidence="1 2" key="1">
    <citation type="journal article" date="2017" name="Front. Microbiol.">
        <title>New Insights into the Diversity of the Genus Faecalibacterium.</title>
        <authorList>
            <person name="Benevides L."/>
            <person name="Burman S."/>
            <person name="Martin R."/>
            <person name="Robert V."/>
            <person name="Thomas M."/>
            <person name="Miquel S."/>
            <person name="Chain F."/>
            <person name="Sokol H."/>
            <person name="Bermudez-Humaran L.G."/>
            <person name="Morrison M."/>
            <person name="Langella P."/>
            <person name="Azevedo V.A."/>
            <person name="Chatel J.M."/>
            <person name="Soares S."/>
        </authorList>
    </citation>
    <scope>NUCLEOTIDE SEQUENCE [LARGE SCALE GENOMIC DNA]</scope>
    <source>
        <strain evidence="2">CNCM I-4541</strain>
    </source>
</reference>
<comment type="caution">
    <text evidence="1">The sequence shown here is derived from an EMBL/GenBank/DDBJ whole genome shotgun (WGS) entry which is preliminary data.</text>
</comment>
<organism evidence="1 2">
    <name type="scientific">Faecalibacterium langellae</name>
    <dbReference type="NCBI Taxonomy" id="3435293"/>
    <lineage>
        <taxon>Bacteria</taxon>
        <taxon>Bacillati</taxon>
        <taxon>Bacillota</taxon>
        <taxon>Clostridia</taxon>
        <taxon>Eubacteriales</taxon>
        <taxon>Oscillospiraceae</taxon>
        <taxon>Faecalibacterium</taxon>
    </lineage>
</organism>
<gene>
    <name evidence="1" type="ORF">CGS49_01130</name>
</gene>
<keyword evidence="2" id="KW-1185">Reference proteome</keyword>
<evidence type="ECO:0000313" key="1">
    <source>
        <dbReference type="EMBL" id="PDX62414.1"/>
    </source>
</evidence>
<dbReference type="Proteomes" id="UP000220959">
    <property type="component" value="Unassembled WGS sequence"/>
</dbReference>
<dbReference type="EMBL" id="NMTR01000002">
    <property type="protein sequence ID" value="PDX62414.1"/>
    <property type="molecule type" value="Genomic_DNA"/>
</dbReference>
<proteinExistence type="predicted"/>
<name>A0ACC9D3T6_9FIRM</name>
<accession>A0ACC9D3T6</accession>
<evidence type="ECO:0000313" key="2">
    <source>
        <dbReference type="Proteomes" id="UP000220959"/>
    </source>
</evidence>
<sequence>MTRAYLAFTAKGLALAQKLAAAYSGSVARCGHAPGQVGLADWTARQFAGSDALIFVGAVGIAVRAIAPHCQSKASDPAVVVLDECGHFAVPILSGHLGGANNLARALAAVCGAVPVITTATDAIGVFAVDEWAKHQNCAVLEPERIKLVSGALLAGRPVHFASDWPIAGTPPASLTESADAPDFALTLCPAGDALHLVPRIGVLGVGCKRGTSAGTLEEAFAAFCAANRLALQCITAAASIDLKQNEAGLLAFCQDHGWPVQFFPAEALRAAPGSFTPSAFVQSVTGVDNVCERSAVLAAGGPLVFHKYARTGVTFALAVRPFAPDWRWQNV</sequence>
<protein>
    <submittedName>
        <fullName evidence="1">Cobalamin biosynthesis protein CbiG</fullName>
    </submittedName>
</protein>